<feature type="transmembrane region" description="Helical" evidence="1">
    <location>
        <begin position="54"/>
        <end position="74"/>
    </location>
</feature>
<feature type="transmembrane region" description="Helical" evidence="1">
    <location>
        <begin position="138"/>
        <end position="162"/>
    </location>
</feature>
<reference evidence="2 3" key="1">
    <citation type="submission" date="2020-03" db="EMBL/GenBank/DDBJ databases">
        <title>Genomic Encyclopedia of Type Strains, Phase IV (KMG-IV): sequencing the most valuable type-strain genomes for metagenomic binning, comparative biology and taxonomic classification.</title>
        <authorList>
            <person name="Goeker M."/>
        </authorList>
    </citation>
    <scope>NUCLEOTIDE SEQUENCE [LARGE SCALE GENOMIC DNA]</scope>
    <source>
        <strain evidence="2 3">DSM 29762</strain>
    </source>
</reference>
<accession>A0A846QST1</accession>
<dbReference type="RefSeq" id="WP_167964612.1">
    <property type="nucleotide sequence ID" value="NZ_JAATJJ010000002.1"/>
</dbReference>
<keyword evidence="1" id="KW-0472">Membrane</keyword>
<name>A0A846QST1_9FLAO</name>
<comment type="caution">
    <text evidence="2">The sequence shown here is derived from an EMBL/GenBank/DDBJ whole genome shotgun (WGS) entry which is preliminary data.</text>
</comment>
<feature type="transmembrane region" description="Helical" evidence="1">
    <location>
        <begin position="86"/>
        <end position="118"/>
    </location>
</feature>
<keyword evidence="3" id="KW-1185">Reference proteome</keyword>
<keyword evidence="1" id="KW-0812">Transmembrane</keyword>
<evidence type="ECO:0000313" key="3">
    <source>
        <dbReference type="Proteomes" id="UP000590442"/>
    </source>
</evidence>
<feature type="transmembrane region" description="Helical" evidence="1">
    <location>
        <begin position="171"/>
        <end position="191"/>
    </location>
</feature>
<dbReference type="InterPro" id="IPR025495">
    <property type="entry name" value="DUF4386"/>
</dbReference>
<evidence type="ECO:0000313" key="2">
    <source>
        <dbReference type="EMBL" id="NJB72026.1"/>
    </source>
</evidence>
<feature type="transmembrane region" description="Helical" evidence="1">
    <location>
        <begin position="197"/>
        <end position="216"/>
    </location>
</feature>
<sequence>MQPKKNSGRILGFLFLVNMILGVIGISFRGLTGAEFDNTTFLSFAFENINQMKLAIYLDMASSAVIIGVAIFLFPFIRQYNGRLALAYFGIAIINFLIIAVSNILHIGLLSVCTDFVINNGTSVSQNYTTIAKMLYDSYYWTHFLTLILFSIGNSVLFYFFFKSRITPKWLAIWGILASVVVFFGGALQMAEIEVSFILFGQNGIFMVTLIIWLIIKGFKKLDITE</sequence>
<dbReference type="EMBL" id="JAATJJ010000002">
    <property type="protein sequence ID" value="NJB72026.1"/>
    <property type="molecule type" value="Genomic_DNA"/>
</dbReference>
<dbReference type="AlphaFoldDB" id="A0A846QST1"/>
<organism evidence="2 3">
    <name type="scientific">Saonia flava</name>
    <dbReference type="NCBI Taxonomy" id="523696"/>
    <lineage>
        <taxon>Bacteria</taxon>
        <taxon>Pseudomonadati</taxon>
        <taxon>Bacteroidota</taxon>
        <taxon>Flavobacteriia</taxon>
        <taxon>Flavobacteriales</taxon>
        <taxon>Flavobacteriaceae</taxon>
        <taxon>Saonia</taxon>
    </lineage>
</organism>
<feature type="transmembrane region" description="Helical" evidence="1">
    <location>
        <begin position="12"/>
        <end position="34"/>
    </location>
</feature>
<keyword evidence="1" id="KW-1133">Transmembrane helix</keyword>
<dbReference type="Pfam" id="PF14329">
    <property type="entry name" value="DUF4386"/>
    <property type="match status" value="1"/>
</dbReference>
<protein>
    <recommendedName>
        <fullName evidence="4">DUF4386 domain-containing protein</fullName>
    </recommendedName>
</protein>
<evidence type="ECO:0000256" key="1">
    <source>
        <dbReference type="SAM" id="Phobius"/>
    </source>
</evidence>
<evidence type="ECO:0008006" key="4">
    <source>
        <dbReference type="Google" id="ProtNLM"/>
    </source>
</evidence>
<proteinExistence type="predicted"/>
<dbReference type="Proteomes" id="UP000590442">
    <property type="component" value="Unassembled WGS sequence"/>
</dbReference>
<gene>
    <name evidence="2" type="ORF">GGR42_002517</name>
</gene>